<comment type="caution">
    <text evidence="11">The sequence shown here is derived from an EMBL/GenBank/DDBJ whole genome shotgun (WGS) entry which is preliminary data.</text>
</comment>
<dbReference type="PANTHER" id="PTHR11157">
    <property type="entry name" value="FATTY ACID ACYL TRANSFERASE-RELATED"/>
    <property type="match status" value="1"/>
</dbReference>
<reference evidence="11" key="1">
    <citation type="submission" date="2019-11" db="EMBL/GenBank/DDBJ databases">
        <title>The nuclear and mitochondrial genomes of Frieseomelitta varia - a highly eusocial stingless bee (Meliponini) with a permanently sterile worker caste.</title>
        <authorList>
            <person name="Freitas F.C.P."/>
            <person name="Lourenco A.P."/>
            <person name="Nunes F.M.F."/>
            <person name="Paschoal A.R."/>
            <person name="Abreu F.C.P."/>
            <person name="Barbin F.O."/>
            <person name="Bataglia L."/>
            <person name="Cardoso-Junior C.A.M."/>
            <person name="Cervoni M.S."/>
            <person name="Silva S.R."/>
            <person name="Dalarmi F."/>
            <person name="Del Lama M.A."/>
            <person name="Depintor T.S."/>
            <person name="Ferreira K.M."/>
            <person name="Goria P.S."/>
            <person name="Jaskot M.C."/>
            <person name="Lago D.C."/>
            <person name="Luna-Lucena D."/>
            <person name="Moda L.M."/>
            <person name="Nascimento L."/>
            <person name="Pedrino M."/>
            <person name="Rabico F.O."/>
            <person name="Sanches F.C."/>
            <person name="Santos D.E."/>
            <person name="Santos C.G."/>
            <person name="Vieira J."/>
            <person name="Lopes T.F."/>
            <person name="Barchuk A.R."/>
            <person name="Hartfelder K."/>
            <person name="Simoes Z.L.P."/>
            <person name="Bitondi M.M.G."/>
            <person name="Pinheiro D.G."/>
        </authorList>
    </citation>
    <scope>NUCLEOTIDE SEQUENCE</scope>
    <source>
        <strain evidence="11">USP_RPSP 00005682</strain>
        <tissue evidence="11">Whole individual</tissue>
    </source>
</reference>
<gene>
    <name evidence="11" type="ORF">E2986_11495</name>
</gene>
<comment type="similarity">
    <text evidence="10">Belongs to the ELO family.</text>
</comment>
<evidence type="ECO:0000256" key="4">
    <source>
        <dbReference type="ARBA" id="ARBA00022692"/>
    </source>
</evidence>
<proteinExistence type="inferred from homology"/>
<keyword evidence="9 10" id="KW-0275">Fatty acid biosynthesis</keyword>
<dbReference type="GO" id="GO:0019367">
    <property type="term" value="P:fatty acid elongation, saturated fatty acid"/>
    <property type="evidence" value="ECO:0007669"/>
    <property type="project" value="TreeGrafter"/>
</dbReference>
<dbReference type="GO" id="GO:0042761">
    <property type="term" value="P:very long-chain fatty acid biosynthetic process"/>
    <property type="evidence" value="ECO:0007669"/>
    <property type="project" value="TreeGrafter"/>
</dbReference>
<evidence type="ECO:0000256" key="3">
    <source>
        <dbReference type="ARBA" id="ARBA00022679"/>
    </source>
</evidence>
<dbReference type="GO" id="GO:0005789">
    <property type="term" value="C:endoplasmic reticulum membrane"/>
    <property type="evidence" value="ECO:0007669"/>
    <property type="project" value="TreeGrafter"/>
</dbReference>
<dbReference type="GO" id="GO:0009922">
    <property type="term" value="F:fatty acid elongase activity"/>
    <property type="evidence" value="ECO:0007669"/>
    <property type="project" value="UniProtKB-EC"/>
</dbReference>
<keyword evidence="3 10" id="KW-0808">Transferase</keyword>
<feature type="transmembrane region" description="Helical" evidence="10">
    <location>
        <begin position="284"/>
        <end position="302"/>
    </location>
</feature>
<name>A0A833S178_9HYME</name>
<dbReference type="AlphaFoldDB" id="A0A833S178"/>
<dbReference type="InterPro" id="IPR030457">
    <property type="entry name" value="ELO_CS"/>
</dbReference>
<dbReference type="InterPro" id="IPR002076">
    <property type="entry name" value="ELO_fam"/>
</dbReference>
<evidence type="ECO:0000256" key="8">
    <source>
        <dbReference type="ARBA" id="ARBA00023136"/>
    </source>
</evidence>
<dbReference type="Pfam" id="PF01151">
    <property type="entry name" value="ELO"/>
    <property type="match status" value="1"/>
</dbReference>
<organism evidence="11 12">
    <name type="scientific">Frieseomelitta varia</name>
    <dbReference type="NCBI Taxonomy" id="561572"/>
    <lineage>
        <taxon>Eukaryota</taxon>
        <taxon>Metazoa</taxon>
        <taxon>Ecdysozoa</taxon>
        <taxon>Arthropoda</taxon>
        <taxon>Hexapoda</taxon>
        <taxon>Insecta</taxon>
        <taxon>Pterygota</taxon>
        <taxon>Neoptera</taxon>
        <taxon>Endopterygota</taxon>
        <taxon>Hymenoptera</taxon>
        <taxon>Apocrita</taxon>
        <taxon>Aculeata</taxon>
        <taxon>Apoidea</taxon>
        <taxon>Anthophila</taxon>
        <taxon>Apidae</taxon>
        <taxon>Frieseomelitta</taxon>
    </lineage>
</organism>
<evidence type="ECO:0000256" key="5">
    <source>
        <dbReference type="ARBA" id="ARBA00022832"/>
    </source>
</evidence>
<evidence type="ECO:0000256" key="10">
    <source>
        <dbReference type="RuleBase" id="RU361115"/>
    </source>
</evidence>
<dbReference type="Proteomes" id="UP000655588">
    <property type="component" value="Unassembled WGS sequence"/>
</dbReference>
<keyword evidence="2 10" id="KW-0444">Lipid biosynthesis</keyword>
<keyword evidence="5 10" id="KW-0276">Fatty acid metabolism</keyword>
<keyword evidence="7 10" id="KW-0443">Lipid metabolism</keyword>
<evidence type="ECO:0000313" key="11">
    <source>
        <dbReference type="EMBL" id="KAF3428175.1"/>
    </source>
</evidence>
<accession>A0A833S178</accession>
<evidence type="ECO:0000256" key="1">
    <source>
        <dbReference type="ARBA" id="ARBA00004141"/>
    </source>
</evidence>
<keyword evidence="4 10" id="KW-0812">Transmembrane</keyword>
<comment type="catalytic activity">
    <reaction evidence="10">
        <text>a very-long-chain acyl-CoA + malonyl-CoA + H(+) = a very-long-chain 3-oxoacyl-CoA + CO2 + CoA</text>
        <dbReference type="Rhea" id="RHEA:32727"/>
        <dbReference type="ChEBI" id="CHEBI:15378"/>
        <dbReference type="ChEBI" id="CHEBI:16526"/>
        <dbReference type="ChEBI" id="CHEBI:57287"/>
        <dbReference type="ChEBI" id="CHEBI:57384"/>
        <dbReference type="ChEBI" id="CHEBI:90725"/>
        <dbReference type="ChEBI" id="CHEBI:90736"/>
        <dbReference type="EC" id="2.3.1.199"/>
    </reaction>
</comment>
<comment type="subcellular location">
    <subcellularLocation>
        <location evidence="1">Membrane</location>
        <topology evidence="1">Multi-pass membrane protein</topology>
    </subcellularLocation>
</comment>
<keyword evidence="6 10" id="KW-1133">Transmembrane helix</keyword>
<dbReference type="EC" id="2.3.1.199" evidence="10"/>
<feature type="transmembrane region" description="Helical" evidence="10">
    <location>
        <begin position="80"/>
        <end position="100"/>
    </location>
</feature>
<evidence type="ECO:0000313" key="12">
    <source>
        <dbReference type="Proteomes" id="UP000655588"/>
    </source>
</evidence>
<feature type="transmembrane region" description="Helical" evidence="10">
    <location>
        <begin position="212"/>
        <end position="231"/>
    </location>
</feature>
<dbReference type="PROSITE" id="PS01188">
    <property type="entry name" value="ELO"/>
    <property type="match status" value="1"/>
</dbReference>
<keyword evidence="12" id="KW-1185">Reference proteome</keyword>
<dbReference type="EMBL" id="WNWW01000229">
    <property type="protein sequence ID" value="KAF3428175.1"/>
    <property type="molecule type" value="Genomic_DNA"/>
</dbReference>
<feature type="transmembrane region" description="Helical" evidence="10">
    <location>
        <begin position="243"/>
        <end position="272"/>
    </location>
</feature>
<feature type="transmembrane region" description="Helical" evidence="10">
    <location>
        <begin position="112"/>
        <end position="132"/>
    </location>
</feature>
<protein>
    <recommendedName>
        <fullName evidence="10">Elongation of very long chain fatty acids protein</fullName>
        <ecNumber evidence="10">2.3.1.199</ecNumber>
    </recommendedName>
    <alternativeName>
        <fullName evidence="10">Very-long-chain 3-oxoacyl-CoA synthase</fullName>
    </alternativeName>
</protein>
<dbReference type="PANTHER" id="PTHR11157:SF17">
    <property type="entry name" value="ELONGATION OF VERY LONG CHAIN FATTY ACIDS PROTEIN 6"/>
    <property type="match status" value="1"/>
</dbReference>
<evidence type="ECO:0000256" key="2">
    <source>
        <dbReference type="ARBA" id="ARBA00022516"/>
    </source>
</evidence>
<keyword evidence="8 10" id="KW-0472">Membrane</keyword>
<evidence type="ECO:0000256" key="6">
    <source>
        <dbReference type="ARBA" id="ARBA00022989"/>
    </source>
</evidence>
<sequence length="324" mass="38334">MKLQIDVFLGYSYSMQREKEGTSISIGSCVLFGLRSDKRYFKMDVQVDHVHITQPSYFYVTDFEKNFNYKDGHKWMKDNYIIPFYCCALYLVLIFGGRYYMSNRPKFELRGLLAIWSGSLAILSIICFVRTLPEVYNILSNHGFYHSICTASTAYDPVNCLWLWLFCLLKVPELGDTFFIVLRKQPLIFLHWYHHVTVLLYTWYSCVEISGYSRWFVVVNSFIHSWMYSYYALKAMGFKLPKWLAMTITTLQIAQMFWGILVTVSAYYYAYIAQVQCNVPVKNLTFTTLMYLSYLILFINFFKQTYFSNKRANKVGRKSRTKTE</sequence>
<evidence type="ECO:0000256" key="7">
    <source>
        <dbReference type="ARBA" id="ARBA00023098"/>
    </source>
</evidence>
<dbReference type="GO" id="GO:0030148">
    <property type="term" value="P:sphingolipid biosynthetic process"/>
    <property type="evidence" value="ECO:0007669"/>
    <property type="project" value="TreeGrafter"/>
</dbReference>
<evidence type="ECO:0000256" key="9">
    <source>
        <dbReference type="ARBA" id="ARBA00023160"/>
    </source>
</evidence>
<dbReference type="GO" id="GO:0034625">
    <property type="term" value="P:fatty acid elongation, monounsaturated fatty acid"/>
    <property type="evidence" value="ECO:0007669"/>
    <property type="project" value="TreeGrafter"/>
</dbReference>
<dbReference type="GO" id="GO:0034626">
    <property type="term" value="P:fatty acid elongation, polyunsaturated fatty acid"/>
    <property type="evidence" value="ECO:0007669"/>
    <property type="project" value="TreeGrafter"/>
</dbReference>